<dbReference type="STRING" id="1131935.PDENDC454_13440"/>
<dbReference type="Gene3D" id="3.30.1240.10">
    <property type="match status" value="1"/>
</dbReference>
<keyword evidence="2" id="KW-1185">Reference proteome</keyword>
<sequence>MQFVFDLDGTICFRGKPLTEPIVQCLEGLRQAGHEVIFASARPIRDMLPVLPESLHGGSLIGGNGSMIAKEGRVVHTEAFTAEQASTLLALIAEHEAAYLIDSDWDYAYTGPDDHPIRNNLDPSRLARCIALEELKTIVKILILSARDMEGLAEKLSRLGVVVHRHRHEDVIDLSPPNIHKWNALQRLGVKEGRYIAFGNDANDIPMFRTAGHAVMIGHHPELAAYATEDIPLQGDDEALIIAKIQELAARHPLMTSKSGCSMITKTAKETIWCDRLFF</sequence>
<dbReference type="InterPro" id="IPR023214">
    <property type="entry name" value="HAD_sf"/>
</dbReference>
<gene>
    <name evidence="1" type="ORF">PDENDC454_13440</name>
</gene>
<dbReference type="PANTHER" id="PTHR10000:SF53">
    <property type="entry name" value="5-AMINO-6-(5-PHOSPHO-D-RIBITYLAMINO)URACIL PHOSPHATASE YBJI-RELATED"/>
    <property type="match status" value="1"/>
</dbReference>
<dbReference type="PATRIC" id="fig|1131935.3.peg.2772"/>
<dbReference type="GO" id="GO:0005829">
    <property type="term" value="C:cytosol"/>
    <property type="evidence" value="ECO:0007669"/>
    <property type="project" value="TreeGrafter"/>
</dbReference>
<reference evidence="1 2" key="1">
    <citation type="journal article" date="2012" name="J. Bacteriol.">
        <title>Genome Sequence of the Pattern-Forming Social Bacterium Paenibacillus dendritiformis C454 Chiral Morphotype.</title>
        <authorList>
            <person name="Sirota-Madi A."/>
            <person name="Olender T."/>
            <person name="Helman Y."/>
            <person name="Brainis I."/>
            <person name="Finkelshtein A."/>
            <person name="Roth D."/>
            <person name="Hagai E."/>
            <person name="Leshkowitz D."/>
            <person name="Brodsky L."/>
            <person name="Galatenko V."/>
            <person name="Nikolaev V."/>
            <person name="Gutnick D.L."/>
            <person name="Lancet D."/>
            <person name="Ben-Jacob E."/>
        </authorList>
    </citation>
    <scope>NUCLEOTIDE SEQUENCE [LARGE SCALE GENOMIC DNA]</scope>
    <source>
        <strain evidence="1 2">C454</strain>
    </source>
</reference>
<dbReference type="InterPro" id="IPR006379">
    <property type="entry name" value="HAD-SF_hydro_IIB"/>
</dbReference>
<keyword evidence="1" id="KW-0378">Hydrolase</keyword>
<dbReference type="GO" id="GO:0016791">
    <property type="term" value="F:phosphatase activity"/>
    <property type="evidence" value="ECO:0007669"/>
    <property type="project" value="UniProtKB-ARBA"/>
</dbReference>
<dbReference type="SUPFAM" id="SSF56784">
    <property type="entry name" value="HAD-like"/>
    <property type="match status" value="1"/>
</dbReference>
<dbReference type="InterPro" id="IPR036412">
    <property type="entry name" value="HAD-like_sf"/>
</dbReference>
<evidence type="ECO:0000313" key="1">
    <source>
        <dbReference type="EMBL" id="EHQ61768.1"/>
    </source>
</evidence>
<dbReference type="Proteomes" id="UP000003900">
    <property type="component" value="Unassembled WGS sequence"/>
</dbReference>
<accession>H3SGN3</accession>
<dbReference type="Gene3D" id="3.40.50.1000">
    <property type="entry name" value="HAD superfamily/HAD-like"/>
    <property type="match status" value="1"/>
</dbReference>
<organism evidence="1 2">
    <name type="scientific">Paenibacillus dendritiformis C454</name>
    <dbReference type="NCBI Taxonomy" id="1131935"/>
    <lineage>
        <taxon>Bacteria</taxon>
        <taxon>Bacillati</taxon>
        <taxon>Bacillota</taxon>
        <taxon>Bacilli</taxon>
        <taxon>Bacillales</taxon>
        <taxon>Paenibacillaceae</taxon>
        <taxon>Paenibacillus</taxon>
    </lineage>
</organism>
<dbReference type="OrthoDB" id="1650327at2"/>
<evidence type="ECO:0000313" key="2">
    <source>
        <dbReference type="Proteomes" id="UP000003900"/>
    </source>
</evidence>
<name>H3SGN3_9BACL</name>
<dbReference type="GO" id="GO:0000287">
    <property type="term" value="F:magnesium ion binding"/>
    <property type="evidence" value="ECO:0007669"/>
    <property type="project" value="TreeGrafter"/>
</dbReference>
<proteinExistence type="predicted"/>
<dbReference type="Pfam" id="PF08282">
    <property type="entry name" value="Hydrolase_3"/>
    <property type="match status" value="1"/>
</dbReference>
<dbReference type="RefSeq" id="WP_006677187.1">
    <property type="nucleotide sequence ID" value="NZ_AHKH01000030.1"/>
</dbReference>
<comment type="caution">
    <text evidence="1">The sequence shown here is derived from an EMBL/GenBank/DDBJ whole genome shotgun (WGS) entry which is preliminary data.</text>
</comment>
<dbReference type="AlphaFoldDB" id="H3SGN3"/>
<dbReference type="NCBIfam" id="TIGR01484">
    <property type="entry name" value="HAD-SF-IIB"/>
    <property type="match status" value="1"/>
</dbReference>
<dbReference type="EMBL" id="AHKH01000030">
    <property type="protein sequence ID" value="EHQ61768.1"/>
    <property type="molecule type" value="Genomic_DNA"/>
</dbReference>
<dbReference type="PANTHER" id="PTHR10000">
    <property type="entry name" value="PHOSPHOSERINE PHOSPHATASE"/>
    <property type="match status" value="1"/>
</dbReference>
<protein>
    <submittedName>
        <fullName evidence="1">Hydrolase</fullName>
    </submittedName>
</protein>